<organism evidence="1 2">
    <name type="scientific">Coemansia nantahalensis</name>
    <dbReference type="NCBI Taxonomy" id="2789366"/>
    <lineage>
        <taxon>Eukaryota</taxon>
        <taxon>Fungi</taxon>
        <taxon>Fungi incertae sedis</taxon>
        <taxon>Zoopagomycota</taxon>
        <taxon>Kickxellomycotina</taxon>
        <taxon>Kickxellomycetes</taxon>
        <taxon>Kickxellales</taxon>
        <taxon>Kickxellaceae</taxon>
        <taxon>Coemansia</taxon>
    </lineage>
</organism>
<evidence type="ECO:0000313" key="2">
    <source>
        <dbReference type="Proteomes" id="UP001140234"/>
    </source>
</evidence>
<proteinExistence type="predicted"/>
<keyword evidence="2" id="KW-1185">Reference proteome</keyword>
<protein>
    <submittedName>
        <fullName evidence="1">Uncharacterized protein</fullName>
    </submittedName>
</protein>
<accession>A0ACC1K6H1</accession>
<gene>
    <name evidence="1" type="ORF">IWQ57_000923</name>
</gene>
<name>A0ACC1K6H1_9FUNG</name>
<dbReference type="EMBL" id="JANBUJ010000122">
    <property type="protein sequence ID" value="KAJ2774223.1"/>
    <property type="molecule type" value="Genomic_DNA"/>
</dbReference>
<evidence type="ECO:0000313" key="1">
    <source>
        <dbReference type="EMBL" id="KAJ2774223.1"/>
    </source>
</evidence>
<comment type="caution">
    <text evidence="1">The sequence shown here is derived from an EMBL/GenBank/DDBJ whole genome shotgun (WGS) entry which is preliminary data.</text>
</comment>
<dbReference type="Proteomes" id="UP001140234">
    <property type="component" value="Unassembled WGS sequence"/>
</dbReference>
<sequence>MVVELPALKTVALQLHKPGVLVMAFNRPKSLNALDPAVYEEWREVLRVVHANSAVRVLVITGNGTAFTAGHDLASFGRMWNSSAKEELRARLDVTRELTRLIITSPVPIIAAVNGPAVGFGCTVLGLCDLVLAAETAVFRTPFMELAFCAEGCSSVTFPRILGPAVANDMLLFGRSIGAAEMHQRGFVARLAKRDDLLPLALGIASKIAGQSQEAVRVTRGLIRRQDAIDELVRANDAEMDQLFLRMVSEDARLAVSKMVELLQSRSGGAKPKI</sequence>
<reference evidence="1" key="1">
    <citation type="submission" date="2022-07" db="EMBL/GenBank/DDBJ databases">
        <title>Phylogenomic reconstructions and comparative analyses of Kickxellomycotina fungi.</title>
        <authorList>
            <person name="Reynolds N.K."/>
            <person name="Stajich J.E."/>
            <person name="Barry K."/>
            <person name="Grigoriev I.V."/>
            <person name="Crous P."/>
            <person name="Smith M.E."/>
        </authorList>
    </citation>
    <scope>NUCLEOTIDE SEQUENCE</scope>
    <source>
        <strain evidence="1">CBS 109366</strain>
    </source>
</reference>